<organism evidence="1 2">
    <name type="scientific">Shewanella electrica</name>
    <dbReference type="NCBI Taxonomy" id="515560"/>
    <lineage>
        <taxon>Bacteria</taxon>
        <taxon>Pseudomonadati</taxon>
        <taxon>Pseudomonadota</taxon>
        <taxon>Gammaproteobacteria</taxon>
        <taxon>Alteromonadales</taxon>
        <taxon>Shewanellaceae</taxon>
        <taxon>Shewanella</taxon>
    </lineage>
</organism>
<reference evidence="1 2" key="1">
    <citation type="submission" date="2022-02" db="EMBL/GenBank/DDBJ databases">
        <authorList>
            <person name="Zhuang L."/>
        </authorList>
    </citation>
    <scope>NUCLEOTIDE SEQUENCE [LARGE SCALE GENOMIC DNA]</scope>
    <source>
        <strain evidence="1 2">C32</strain>
    </source>
</reference>
<name>A0ABT2FRS8_9GAMM</name>
<accession>A0ABT2FRS8</accession>
<feature type="non-terminal residue" evidence="1">
    <location>
        <position position="1"/>
    </location>
</feature>
<comment type="caution">
    <text evidence="1">The sequence shown here is derived from an EMBL/GenBank/DDBJ whole genome shotgun (WGS) entry which is preliminary data.</text>
</comment>
<dbReference type="EMBL" id="JAKOGG010000623">
    <property type="protein sequence ID" value="MCS4559029.1"/>
    <property type="molecule type" value="Genomic_DNA"/>
</dbReference>
<sequence>DLALATLPTEKTAKYVLSELTYPNDENKIVLPDVKVTYINENVENKDRIGNKLLVTKEEAKAFKDSASRKAETIANSKFEGT</sequence>
<evidence type="ECO:0000313" key="2">
    <source>
        <dbReference type="Proteomes" id="UP001201549"/>
    </source>
</evidence>
<evidence type="ECO:0000313" key="1">
    <source>
        <dbReference type="EMBL" id="MCS4559029.1"/>
    </source>
</evidence>
<keyword evidence="2" id="KW-1185">Reference proteome</keyword>
<dbReference type="RefSeq" id="WP_238898915.1">
    <property type="nucleotide sequence ID" value="NZ_JAKOGG010000623.1"/>
</dbReference>
<proteinExistence type="predicted"/>
<reference evidence="2" key="2">
    <citation type="submission" date="2023-07" db="EMBL/GenBank/DDBJ databases">
        <title>Shewanella mangrovi sp. nov., an acetaldehyde- degrading bacterium isolated from mangrove sediment.</title>
        <authorList>
            <person name="Liu Y."/>
        </authorList>
    </citation>
    <scope>NUCLEOTIDE SEQUENCE [LARGE SCALE GENOMIC DNA]</scope>
    <source>
        <strain evidence="2">C32</strain>
    </source>
</reference>
<protein>
    <submittedName>
        <fullName evidence="1">Uncharacterized protein</fullName>
    </submittedName>
</protein>
<feature type="non-terminal residue" evidence="1">
    <location>
        <position position="82"/>
    </location>
</feature>
<gene>
    <name evidence="1" type="ORF">L9G74_21660</name>
</gene>
<dbReference type="Proteomes" id="UP001201549">
    <property type="component" value="Unassembled WGS sequence"/>
</dbReference>